<protein>
    <submittedName>
        <fullName evidence="2">Uncharacterized protein</fullName>
    </submittedName>
</protein>
<gene>
    <name evidence="2" type="ORF">VSA01S_36880</name>
</gene>
<dbReference type="AlphaFoldDB" id="A0A511QKK2"/>
<keyword evidence="1" id="KW-0472">Membrane</keyword>
<evidence type="ECO:0000256" key="1">
    <source>
        <dbReference type="SAM" id="Phobius"/>
    </source>
</evidence>
<evidence type="ECO:0000313" key="3">
    <source>
        <dbReference type="Proteomes" id="UP000321922"/>
    </source>
</evidence>
<feature type="transmembrane region" description="Helical" evidence="1">
    <location>
        <begin position="20"/>
        <end position="42"/>
    </location>
</feature>
<organism evidence="2 3">
    <name type="scientific">Vibrio sagamiensis NBRC 104589</name>
    <dbReference type="NCBI Taxonomy" id="1219064"/>
    <lineage>
        <taxon>Bacteria</taxon>
        <taxon>Pseudomonadati</taxon>
        <taxon>Pseudomonadota</taxon>
        <taxon>Gammaproteobacteria</taxon>
        <taxon>Vibrionales</taxon>
        <taxon>Vibrionaceae</taxon>
        <taxon>Vibrio</taxon>
    </lineage>
</organism>
<evidence type="ECO:0000313" key="2">
    <source>
        <dbReference type="EMBL" id="GEM77576.1"/>
    </source>
</evidence>
<comment type="caution">
    <text evidence="2">The sequence shown here is derived from an EMBL/GenBank/DDBJ whole genome shotgun (WGS) entry which is preliminary data.</text>
</comment>
<accession>A0A511QKK2</accession>
<keyword evidence="1" id="KW-0812">Transmembrane</keyword>
<dbReference type="Proteomes" id="UP000321922">
    <property type="component" value="Unassembled WGS sequence"/>
</dbReference>
<dbReference type="RefSeq" id="WP_039982367.1">
    <property type="nucleotide sequence ID" value="NZ_BAOJ01000102.1"/>
</dbReference>
<feature type="transmembrane region" description="Helical" evidence="1">
    <location>
        <begin position="54"/>
        <end position="80"/>
    </location>
</feature>
<keyword evidence="3" id="KW-1185">Reference proteome</keyword>
<dbReference type="EMBL" id="BJXJ01000066">
    <property type="protein sequence ID" value="GEM77576.1"/>
    <property type="molecule type" value="Genomic_DNA"/>
</dbReference>
<keyword evidence="1" id="KW-1133">Transmembrane helix</keyword>
<proteinExistence type="predicted"/>
<reference evidence="2 3" key="1">
    <citation type="submission" date="2019-07" db="EMBL/GenBank/DDBJ databases">
        <title>Whole genome shotgun sequence of Vibrio sagamiensis NBRC 104589.</title>
        <authorList>
            <person name="Hosoyama A."/>
            <person name="Uohara A."/>
            <person name="Ohji S."/>
            <person name="Ichikawa N."/>
        </authorList>
    </citation>
    <scope>NUCLEOTIDE SEQUENCE [LARGE SCALE GENOMIC DNA]</scope>
    <source>
        <strain evidence="2 3">NBRC 104589</strain>
    </source>
</reference>
<sequence length="81" mass="8831">MDSIIGLFVLLVADVVNGIGLFGSIVFIALAPIYLYIFLIYNEVIVFKEKLSKIILLIAIVLSLVGISIFWAVSAVLGMWG</sequence>
<name>A0A511QKK2_9VIBR</name>